<dbReference type="EMBL" id="CAKOGP040002169">
    <property type="protein sequence ID" value="CAJ1964096.1"/>
    <property type="molecule type" value="Genomic_DNA"/>
</dbReference>
<name>A0AAD2PX13_9STRA</name>
<feature type="transmembrane region" description="Helical" evidence="1">
    <location>
        <begin position="106"/>
        <end position="124"/>
    </location>
</feature>
<keyword evidence="1" id="KW-1133">Transmembrane helix</keyword>
<evidence type="ECO:0000256" key="2">
    <source>
        <dbReference type="SAM" id="SignalP"/>
    </source>
</evidence>
<protein>
    <submittedName>
        <fullName evidence="3">Uncharacterized protein</fullName>
    </submittedName>
</protein>
<comment type="caution">
    <text evidence="3">The sequence shown here is derived from an EMBL/GenBank/DDBJ whole genome shotgun (WGS) entry which is preliminary data.</text>
</comment>
<evidence type="ECO:0000313" key="4">
    <source>
        <dbReference type="Proteomes" id="UP001295423"/>
    </source>
</evidence>
<evidence type="ECO:0000256" key="1">
    <source>
        <dbReference type="SAM" id="Phobius"/>
    </source>
</evidence>
<keyword evidence="2" id="KW-0732">Signal</keyword>
<keyword evidence="1" id="KW-0812">Transmembrane</keyword>
<keyword evidence="4" id="KW-1185">Reference proteome</keyword>
<dbReference type="AlphaFoldDB" id="A0AAD2PX13"/>
<accession>A0AAD2PX13</accession>
<dbReference type="Proteomes" id="UP001295423">
    <property type="component" value="Unassembled WGS sequence"/>
</dbReference>
<evidence type="ECO:0000313" key="3">
    <source>
        <dbReference type="EMBL" id="CAJ1964096.1"/>
    </source>
</evidence>
<feature type="signal peptide" evidence="2">
    <location>
        <begin position="1"/>
        <end position="27"/>
    </location>
</feature>
<keyword evidence="1" id="KW-0472">Membrane</keyword>
<reference evidence="3" key="1">
    <citation type="submission" date="2023-08" db="EMBL/GenBank/DDBJ databases">
        <authorList>
            <person name="Audoor S."/>
            <person name="Bilcke G."/>
        </authorList>
    </citation>
    <scope>NUCLEOTIDE SEQUENCE</scope>
</reference>
<gene>
    <name evidence="3" type="ORF">CYCCA115_LOCUS20470</name>
</gene>
<organism evidence="3 4">
    <name type="scientific">Cylindrotheca closterium</name>
    <dbReference type="NCBI Taxonomy" id="2856"/>
    <lineage>
        <taxon>Eukaryota</taxon>
        <taxon>Sar</taxon>
        <taxon>Stramenopiles</taxon>
        <taxon>Ochrophyta</taxon>
        <taxon>Bacillariophyta</taxon>
        <taxon>Bacillariophyceae</taxon>
        <taxon>Bacillariophycidae</taxon>
        <taxon>Bacillariales</taxon>
        <taxon>Bacillariaceae</taxon>
        <taxon>Cylindrotheca</taxon>
    </lineage>
</organism>
<feature type="chain" id="PRO_5042254769" evidence="2">
    <location>
        <begin position="28"/>
        <end position="174"/>
    </location>
</feature>
<proteinExistence type="predicted"/>
<sequence length="174" mass="19767">MKYSSISYSLFLILLGLLLSQESTVQGFQPATSSSSSSLSFSQGNQLLALTNDKTASIALHASLIDPEQEPEKASNNNSPTISTNNATWKKICDINEKFWDYTVNFFYIFMTVGILMNLSGFAYKVDLEEGFTVQTVNERRQELQWQKEIQRYDQQAAMKQKSLLEKVEMTNHL</sequence>